<keyword evidence="3" id="KW-1185">Reference proteome</keyword>
<keyword evidence="1" id="KW-1133">Transmembrane helix</keyword>
<sequence length="49" mass="5400">MAADHTTDDTNPVDFRRATKDYSLLISMLKYGAVIALILAFLVMILLAS</sequence>
<proteinExistence type="predicted"/>
<protein>
    <recommendedName>
        <fullName evidence="4">Aa3-type cytochrome c oxidase subunit IV</fullName>
    </recommendedName>
</protein>
<dbReference type="Proteomes" id="UP001424459">
    <property type="component" value="Unassembled WGS sequence"/>
</dbReference>
<gene>
    <name evidence="2" type="ORF">GCM10022281_21890</name>
</gene>
<dbReference type="RefSeq" id="WP_344697121.1">
    <property type="nucleotide sequence ID" value="NZ_BAABBR010000001.1"/>
</dbReference>
<evidence type="ECO:0000313" key="3">
    <source>
        <dbReference type="Proteomes" id="UP001424459"/>
    </source>
</evidence>
<evidence type="ECO:0008006" key="4">
    <source>
        <dbReference type="Google" id="ProtNLM"/>
    </source>
</evidence>
<comment type="caution">
    <text evidence="2">The sequence shown here is derived from an EMBL/GenBank/DDBJ whole genome shotgun (WGS) entry which is preliminary data.</text>
</comment>
<keyword evidence="1" id="KW-0472">Membrane</keyword>
<dbReference type="EMBL" id="BAABBR010000001">
    <property type="protein sequence ID" value="GAA4040556.1"/>
    <property type="molecule type" value="Genomic_DNA"/>
</dbReference>
<reference evidence="3" key="1">
    <citation type="journal article" date="2019" name="Int. J. Syst. Evol. Microbiol.">
        <title>The Global Catalogue of Microorganisms (GCM) 10K type strain sequencing project: providing services to taxonomists for standard genome sequencing and annotation.</title>
        <authorList>
            <consortium name="The Broad Institute Genomics Platform"/>
            <consortium name="The Broad Institute Genome Sequencing Center for Infectious Disease"/>
            <person name="Wu L."/>
            <person name="Ma J."/>
        </authorList>
    </citation>
    <scope>NUCLEOTIDE SEQUENCE [LARGE SCALE GENOMIC DNA]</scope>
    <source>
        <strain evidence="3">JCM 17564</strain>
    </source>
</reference>
<keyword evidence="1" id="KW-0812">Transmembrane</keyword>
<feature type="transmembrane region" description="Helical" evidence="1">
    <location>
        <begin position="28"/>
        <end position="48"/>
    </location>
</feature>
<accession>A0ABP7UF34</accession>
<organism evidence="2 3">
    <name type="scientific">Sphingomonas rosea</name>
    <dbReference type="NCBI Taxonomy" id="335605"/>
    <lineage>
        <taxon>Bacteria</taxon>
        <taxon>Pseudomonadati</taxon>
        <taxon>Pseudomonadota</taxon>
        <taxon>Alphaproteobacteria</taxon>
        <taxon>Sphingomonadales</taxon>
        <taxon>Sphingomonadaceae</taxon>
        <taxon>Sphingomonas</taxon>
    </lineage>
</organism>
<evidence type="ECO:0000256" key="1">
    <source>
        <dbReference type="SAM" id="Phobius"/>
    </source>
</evidence>
<name>A0ABP7UF34_9SPHN</name>
<evidence type="ECO:0000313" key="2">
    <source>
        <dbReference type="EMBL" id="GAA4040556.1"/>
    </source>
</evidence>